<dbReference type="OrthoDB" id="494465at2"/>
<dbReference type="InterPro" id="IPR050505">
    <property type="entry name" value="WDR55/POC1"/>
</dbReference>
<dbReference type="Pfam" id="PF16416">
    <property type="entry name" value="GUN4_N"/>
    <property type="match status" value="1"/>
</dbReference>
<sequence length="431" mass="48332">MEDKQPKEYDAVLGGQNSAPSNGLVLGGIEGAKQRLINGDENYRLLALSQLINYGQEGLDLVIQSLKDSSEKVQLQAYKLLRYIPEVKIRAAIQEFNPYRFFECVHTTYSGYTYLPVAIGFNPNGKTLLFCCECINECTKEEMNSSIYEYMDGYEEDADGVDIEIIEVDVETGERIRIIEGQFKGVSICSFALNSDAQTLVIGGNDYKSSTGRIELWNLEKKELINVLTEKYTGYKNTEQLAYNAKHNILVCGSTNGKIIVWNLETQKLSYIEGHSREIKSLNISKDGLFLVSSSSDATLKVWDLKTQENIHTFKARYAAISVVIHPSEKNLVCCHYSNIYVWNLETGEKNRTFEEVYGIDAEFLTISLDGKTVVTCGEEVYGTPLRVWDFDTGEYLIMLPEDAKSAAISPNGQTIASFSGCGVIKIWRVP</sequence>
<evidence type="ECO:0000313" key="6">
    <source>
        <dbReference type="Proteomes" id="UP000218418"/>
    </source>
</evidence>
<dbReference type="EMBL" id="AP018227">
    <property type="protein sequence ID" value="BAY80555.1"/>
    <property type="molecule type" value="Genomic_DNA"/>
</dbReference>
<dbReference type="PANTHER" id="PTHR44019">
    <property type="entry name" value="WD REPEAT-CONTAINING PROTEIN 55"/>
    <property type="match status" value="1"/>
</dbReference>
<dbReference type="InterPro" id="IPR032192">
    <property type="entry name" value="GUN4_N"/>
</dbReference>
<protein>
    <submittedName>
        <fullName evidence="5">WD repeat protein</fullName>
    </submittedName>
</protein>
<evidence type="ECO:0000256" key="3">
    <source>
        <dbReference type="PROSITE-ProRule" id="PRU00221"/>
    </source>
</evidence>
<dbReference type="Proteomes" id="UP000218418">
    <property type="component" value="Chromosome"/>
</dbReference>
<keyword evidence="6" id="KW-1185">Reference proteome</keyword>
<dbReference type="InterPro" id="IPR036322">
    <property type="entry name" value="WD40_repeat_dom_sf"/>
</dbReference>
<accession>A0A1Z4LH24</accession>
<dbReference type="InterPro" id="IPR019775">
    <property type="entry name" value="WD40_repeat_CS"/>
</dbReference>
<gene>
    <name evidence="5" type="ORF">NIES267_00120</name>
</gene>
<evidence type="ECO:0000259" key="4">
    <source>
        <dbReference type="Pfam" id="PF16416"/>
    </source>
</evidence>
<organism evidence="5 6">
    <name type="scientific">Calothrix parasitica NIES-267</name>
    <dbReference type="NCBI Taxonomy" id="1973488"/>
    <lineage>
        <taxon>Bacteria</taxon>
        <taxon>Bacillati</taxon>
        <taxon>Cyanobacteriota</taxon>
        <taxon>Cyanophyceae</taxon>
        <taxon>Nostocales</taxon>
        <taxon>Calotrichaceae</taxon>
        <taxon>Calothrix</taxon>
    </lineage>
</organism>
<evidence type="ECO:0000256" key="2">
    <source>
        <dbReference type="ARBA" id="ARBA00022737"/>
    </source>
</evidence>
<evidence type="ECO:0000256" key="1">
    <source>
        <dbReference type="ARBA" id="ARBA00022574"/>
    </source>
</evidence>
<dbReference type="SUPFAM" id="SSF50978">
    <property type="entry name" value="WD40 repeat-like"/>
    <property type="match status" value="1"/>
</dbReference>
<dbReference type="Pfam" id="PF00400">
    <property type="entry name" value="WD40"/>
    <property type="match status" value="1"/>
</dbReference>
<reference evidence="5 6" key="1">
    <citation type="submission" date="2017-06" db="EMBL/GenBank/DDBJ databases">
        <title>Genome sequencing of cyanobaciteial culture collection at National Institute for Environmental Studies (NIES).</title>
        <authorList>
            <person name="Hirose Y."/>
            <person name="Shimura Y."/>
            <person name="Fujisawa T."/>
            <person name="Nakamura Y."/>
            <person name="Kawachi M."/>
        </authorList>
    </citation>
    <scope>NUCLEOTIDE SEQUENCE [LARGE SCALE GENOMIC DNA]</scope>
    <source>
        <strain evidence="5 6">NIES-267</strain>
    </source>
</reference>
<proteinExistence type="predicted"/>
<dbReference type="CDD" id="cd00200">
    <property type="entry name" value="WD40"/>
    <property type="match status" value="1"/>
</dbReference>
<dbReference type="AlphaFoldDB" id="A0A1Z4LH24"/>
<dbReference type="Gene3D" id="2.130.10.10">
    <property type="entry name" value="YVTN repeat-like/Quinoprotein amine dehydrogenase"/>
    <property type="match status" value="2"/>
</dbReference>
<dbReference type="SMART" id="SM00320">
    <property type="entry name" value="WD40"/>
    <property type="match status" value="5"/>
</dbReference>
<dbReference type="InterPro" id="IPR001680">
    <property type="entry name" value="WD40_rpt"/>
</dbReference>
<dbReference type="PROSITE" id="PS50082">
    <property type="entry name" value="WD_REPEATS_2"/>
    <property type="match status" value="1"/>
</dbReference>
<keyword evidence="1 3" id="KW-0853">WD repeat</keyword>
<keyword evidence="2" id="KW-0677">Repeat</keyword>
<dbReference type="PANTHER" id="PTHR44019:SF8">
    <property type="entry name" value="POC1 CENTRIOLAR PROTEIN HOMOLOG"/>
    <property type="match status" value="1"/>
</dbReference>
<evidence type="ECO:0000313" key="5">
    <source>
        <dbReference type="EMBL" id="BAY80555.1"/>
    </source>
</evidence>
<dbReference type="PROSITE" id="PS00678">
    <property type="entry name" value="WD_REPEATS_1"/>
    <property type="match status" value="1"/>
</dbReference>
<feature type="domain" description="GUN4 N-terminal ARM-like repeat" evidence="4">
    <location>
        <begin position="33"/>
        <end position="95"/>
    </location>
</feature>
<name>A0A1Z4LH24_9CYAN</name>
<dbReference type="PROSITE" id="PS50294">
    <property type="entry name" value="WD_REPEATS_REGION"/>
    <property type="match status" value="1"/>
</dbReference>
<feature type="repeat" description="WD" evidence="3">
    <location>
        <begin position="272"/>
        <end position="313"/>
    </location>
</feature>
<dbReference type="InterPro" id="IPR015943">
    <property type="entry name" value="WD40/YVTN_repeat-like_dom_sf"/>
</dbReference>